<sequence length="1207" mass="132087">MRLNRLDLARYGKFTDKRLDFGEAKPGTPDFHLVYGPNEAGKSTLFSAYLDLLFGIETQSAYGFLHPYPTMRVGGDITVGADRSEVARLKRRQGSLIGPDERVLSDALFTPVLGSMDRQAYQMMFSLDDDSIERGGEAILKSEGELGALLFSASSGLSGIGSGLDQLKAEADLFFRPQARKHELGAMKAEIEALREERKALNVAARDYGALTRQLETSTAAYDKALEARAATQAAIDEMERRLSAMPLLKRLRDLRVQLGAFDLADTPPKEWTPLVSQLMVEEAELSARAGRLDGDLERRRAALDGTPSDPEALAAGAEIAALAGSALEARYRTAQMDLAGRIAERDRIDAEIAEKRSLLGLSRDIDPVTLVLPPDKVARLSTLVAERSGLDERLVAARREAEEAVHAHEAARGKLAGVAEGEPSPDADEERIALLAMVRAAKQGALSARLRDAEREKAIAEAGLAAALGRLAPWQGNSEALLRLDAPGRDAIDALRQAIRRHADAAARTTEQVRTVTLELAGQRAVLERMRRSEAVVSDEEASALRRARDAAWNEHRQRLDPETADRFEAAMQRDDTAGLQRMAQADRLSEMRLTERSIAENEARLTALQMQFERIGNDATALASRIEAIAMSLGTGEADMIEAGAARPRRHAAVSLGAAASSGRALAEPADGVVEVGPLLDLDEWLSELDAIEGWVDDRAAALEAADVLSERRAGLAVLTKEARELAGRLSHALKKPERIDVSAAAVDELLVQAEDHATALGERLAQRRNALEALALAQERRSEREAARQAAEAAVAAWQAAWDEACHDTWLSSTETAVDVSRASALLPLIHAVSRLVESRRELDRRIEGMRRDQADYARMAERLAERIGGAPEEDPLAFVSALSDRVRLAKEAQAQRERQGMELARLEEEAAELDSRLVVHARRSRDICEALGCETLAQASFALQRYRERDDLRERADEAAQDLCRRMLAATADEAEAALAATDESEVTSELAQLRARHEDQDREVREMHAARIKAADALAAIGADGSVAALEERRRTLILDLAERAKRYLATRAGIAAAEAALRLYRERHRSAMMRHASDAFRTISGGEYSGLSTVVEKDQEILVATAAAGGSKLARELSKGTRFQLYLALRVAGYHEVAANREILPFIADDIMETFDDNRSLNAFRLMAEMSRVGQVIYLTHHQHLCDIARQACPQVVIHKL</sequence>
<dbReference type="Gene3D" id="3.40.50.300">
    <property type="entry name" value="P-loop containing nucleotide triphosphate hydrolases"/>
    <property type="match status" value="2"/>
</dbReference>
<accession>A0A2T5BIQ7</accession>
<dbReference type="OrthoDB" id="9764467at2"/>
<dbReference type="AlphaFoldDB" id="A0A2T5BIQ7"/>
<gene>
    <name evidence="3" type="ORF">C7449_101541</name>
</gene>
<evidence type="ECO:0000313" key="4">
    <source>
        <dbReference type="Proteomes" id="UP000241247"/>
    </source>
</evidence>
<name>A0A2T5BIQ7_MYCDI</name>
<evidence type="ECO:0000259" key="2">
    <source>
        <dbReference type="Pfam" id="PF13514"/>
    </source>
</evidence>
<comment type="caution">
    <text evidence="3">The sequence shown here is derived from an EMBL/GenBank/DDBJ whole genome shotgun (WGS) entry which is preliminary data.</text>
</comment>
<proteinExistence type="predicted"/>
<feature type="domain" description="YhaN AAA" evidence="2">
    <location>
        <begin position="1"/>
        <end position="208"/>
    </location>
</feature>
<organism evidence="3 4">
    <name type="scientific">Mycoplana dimorpha</name>
    <dbReference type="NCBI Taxonomy" id="28320"/>
    <lineage>
        <taxon>Bacteria</taxon>
        <taxon>Pseudomonadati</taxon>
        <taxon>Pseudomonadota</taxon>
        <taxon>Alphaproteobacteria</taxon>
        <taxon>Hyphomicrobiales</taxon>
        <taxon>Rhizobiaceae</taxon>
        <taxon>Mycoplana</taxon>
    </lineage>
</organism>
<keyword evidence="4" id="KW-1185">Reference proteome</keyword>
<dbReference type="PANTHER" id="PTHR41259">
    <property type="entry name" value="DOUBLE-STRAND BREAK REPAIR RAD50 ATPASE, PUTATIVE-RELATED"/>
    <property type="match status" value="1"/>
</dbReference>
<protein>
    <submittedName>
        <fullName evidence="3">Uncharacterized protein YhaN</fullName>
    </submittedName>
</protein>
<dbReference type="PANTHER" id="PTHR41259:SF1">
    <property type="entry name" value="DOUBLE-STRAND BREAK REPAIR RAD50 ATPASE, PUTATIVE-RELATED"/>
    <property type="match status" value="1"/>
</dbReference>
<dbReference type="Pfam" id="PF13514">
    <property type="entry name" value="AAA_27"/>
    <property type="match status" value="1"/>
</dbReference>
<dbReference type="SUPFAM" id="SSF52540">
    <property type="entry name" value="P-loop containing nucleoside triphosphate hydrolases"/>
    <property type="match status" value="1"/>
</dbReference>
<dbReference type="InterPro" id="IPR038734">
    <property type="entry name" value="YhaN_AAA"/>
</dbReference>
<dbReference type="InterPro" id="IPR027417">
    <property type="entry name" value="P-loop_NTPase"/>
</dbReference>
<dbReference type="RefSeq" id="WP_108001203.1">
    <property type="nucleotide sequence ID" value="NZ_JBHEEX010000006.1"/>
</dbReference>
<feature type="coiled-coil region" evidence="1">
    <location>
        <begin position="893"/>
        <end position="927"/>
    </location>
</feature>
<reference evidence="3 4" key="1">
    <citation type="submission" date="2018-04" db="EMBL/GenBank/DDBJ databases">
        <title>Genomic Encyclopedia of Type Strains, Phase IV (KMG-IV): sequencing the most valuable type-strain genomes for metagenomic binning, comparative biology and taxonomic classification.</title>
        <authorList>
            <person name="Goeker M."/>
        </authorList>
    </citation>
    <scope>NUCLEOTIDE SEQUENCE [LARGE SCALE GENOMIC DNA]</scope>
    <source>
        <strain evidence="3 4">DSM 7138</strain>
    </source>
</reference>
<evidence type="ECO:0000256" key="1">
    <source>
        <dbReference type="SAM" id="Coils"/>
    </source>
</evidence>
<dbReference type="Proteomes" id="UP000241247">
    <property type="component" value="Unassembled WGS sequence"/>
</dbReference>
<feature type="coiled-coil region" evidence="1">
    <location>
        <begin position="988"/>
        <end position="1015"/>
    </location>
</feature>
<keyword evidence="1" id="KW-0175">Coiled coil</keyword>
<dbReference type="EMBL" id="PZZZ01000001">
    <property type="protein sequence ID" value="PTM98875.1"/>
    <property type="molecule type" value="Genomic_DNA"/>
</dbReference>
<feature type="coiled-coil region" evidence="1">
    <location>
        <begin position="184"/>
        <end position="242"/>
    </location>
</feature>
<evidence type="ECO:0000313" key="3">
    <source>
        <dbReference type="EMBL" id="PTM98875.1"/>
    </source>
</evidence>